<dbReference type="PROSITE" id="PS00518">
    <property type="entry name" value="ZF_RING_1"/>
    <property type="match status" value="1"/>
</dbReference>
<dbReference type="Pfam" id="PF24559">
    <property type="entry name" value="UBA_RAD5A"/>
    <property type="match status" value="1"/>
</dbReference>
<dbReference type="SMART" id="SM00490">
    <property type="entry name" value="HELICc"/>
    <property type="match status" value="1"/>
</dbReference>
<dbReference type="InterPro" id="IPR027417">
    <property type="entry name" value="P-loop_NTPase"/>
</dbReference>
<feature type="domain" description="Helicase C-terminal" evidence="14">
    <location>
        <begin position="728"/>
        <end position="919"/>
    </location>
</feature>
<dbReference type="InterPro" id="IPR001650">
    <property type="entry name" value="Helicase_C-like"/>
</dbReference>
<dbReference type="InterPro" id="IPR013083">
    <property type="entry name" value="Znf_RING/FYVE/PHD"/>
</dbReference>
<organism evidence="15 16">
    <name type="scientific">Platanthera guangdongensis</name>
    <dbReference type="NCBI Taxonomy" id="2320717"/>
    <lineage>
        <taxon>Eukaryota</taxon>
        <taxon>Viridiplantae</taxon>
        <taxon>Streptophyta</taxon>
        <taxon>Embryophyta</taxon>
        <taxon>Tracheophyta</taxon>
        <taxon>Spermatophyta</taxon>
        <taxon>Magnoliopsida</taxon>
        <taxon>Liliopsida</taxon>
        <taxon>Asparagales</taxon>
        <taxon>Orchidaceae</taxon>
        <taxon>Orchidoideae</taxon>
        <taxon>Orchideae</taxon>
        <taxon>Orchidinae</taxon>
        <taxon>Platanthera</taxon>
    </lineage>
</organism>
<evidence type="ECO:0000256" key="11">
    <source>
        <dbReference type="SAM" id="Phobius"/>
    </source>
</evidence>
<evidence type="ECO:0000256" key="6">
    <source>
        <dbReference type="ARBA" id="ARBA00022806"/>
    </source>
</evidence>
<dbReference type="PROSITE" id="PS50089">
    <property type="entry name" value="ZF_RING_2"/>
    <property type="match status" value="1"/>
</dbReference>
<dbReference type="InterPro" id="IPR050628">
    <property type="entry name" value="SNF2_RAD54_helicase_TF"/>
</dbReference>
<keyword evidence="8" id="KW-0067">ATP-binding</keyword>
<dbReference type="InterPro" id="IPR017907">
    <property type="entry name" value="Znf_RING_CS"/>
</dbReference>
<dbReference type="Pfam" id="PF13920">
    <property type="entry name" value="zf-C3HC4_3"/>
    <property type="match status" value="1"/>
</dbReference>
<feature type="compositionally biased region" description="Basic and acidic residues" evidence="10">
    <location>
        <begin position="168"/>
        <end position="181"/>
    </location>
</feature>
<evidence type="ECO:0000256" key="2">
    <source>
        <dbReference type="ARBA" id="ARBA00022723"/>
    </source>
</evidence>
<feature type="compositionally biased region" description="Basic and acidic residues" evidence="10">
    <location>
        <begin position="198"/>
        <end position="221"/>
    </location>
</feature>
<accession>A0ABR2MST8</accession>
<evidence type="ECO:0000256" key="7">
    <source>
        <dbReference type="ARBA" id="ARBA00022833"/>
    </source>
</evidence>
<dbReference type="SUPFAM" id="SSF52540">
    <property type="entry name" value="P-loop containing nucleoside triphosphate hydrolases"/>
    <property type="match status" value="2"/>
</dbReference>
<dbReference type="Gene3D" id="3.30.40.10">
    <property type="entry name" value="Zinc/RING finger domain, C3HC4 (zinc finger)"/>
    <property type="match status" value="1"/>
</dbReference>
<dbReference type="InterPro" id="IPR014001">
    <property type="entry name" value="Helicase_ATP-bd"/>
</dbReference>
<evidence type="ECO:0000256" key="8">
    <source>
        <dbReference type="ARBA" id="ARBA00022840"/>
    </source>
</evidence>
<feature type="domain" description="RING-type" evidence="12">
    <location>
        <begin position="657"/>
        <end position="698"/>
    </location>
</feature>
<dbReference type="InterPro" id="IPR000330">
    <property type="entry name" value="SNF2_N"/>
</dbReference>
<keyword evidence="4 9" id="KW-0863">Zinc-finger</keyword>
<comment type="caution">
    <text evidence="15">The sequence shown here is derived from an EMBL/GenBank/DDBJ whole genome shotgun (WGS) entry which is preliminary data.</text>
</comment>
<evidence type="ECO:0000256" key="5">
    <source>
        <dbReference type="ARBA" id="ARBA00022801"/>
    </source>
</evidence>
<dbReference type="Gene3D" id="3.40.50.10810">
    <property type="entry name" value="Tandem AAA-ATPase domain"/>
    <property type="match status" value="1"/>
</dbReference>
<keyword evidence="2" id="KW-0479">Metal-binding</keyword>
<evidence type="ECO:0000259" key="14">
    <source>
        <dbReference type="PROSITE" id="PS51194"/>
    </source>
</evidence>
<evidence type="ECO:0000256" key="10">
    <source>
        <dbReference type="SAM" id="MobiDB-lite"/>
    </source>
</evidence>
<evidence type="ECO:0000259" key="13">
    <source>
        <dbReference type="PROSITE" id="PS51192"/>
    </source>
</evidence>
<protein>
    <recommendedName>
        <fullName evidence="17">SWI/SNF-related matrix-associated actin-dependent regulator of chromatin subfamily A member 3-like 3</fullName>
    </recommendedName>
</protein>
<evidence type="ECO:0000256" key="1">
    <source>
        <dbReference type="ARBA" id="ARBA00008438"/>
    </source>
</evidence>
<feature type="compositionally biased region" description="Polar residues" evidence="10">
    <location>
        <begin position="151"/>
        <end position="167"/>
    </location>
</feature>
<dbReference type="InterPro" id="IPR001841">
    <property type="entry name" value="Znf_RING"/>
</dbReference>
<evidence type="ECO:0000259" key="12">
    <source>
        <dbReference type="PROSITE" id="PS50089"/>
    </source>
</evidence>
<keyword evidence="6" id="KW-0347">Helicase</keyword>
<dbReference type="Pfam" id="PF00176">
    <property type="entry name" value="SNF2-rel_dom"/>
    <property type="match status" value="1"/>
</dbReference>
<keyword evidence="5" id="KW-0378">Hydrolase</keyword>
<evidence type="ECO:0000313" key="15">
    <source>
        <dbReference type="EMBL" id="KAK8966679.1"/>
    </source>
</evidence>
<dbReference type="PANTHER" id="PTHR45626:SF22">
    <property type="entry name" value="DNA REPAIR PROTEIN RAD5"/>
    <property type="match status" value="1"/>
</dbReference>
<evidence type="ECO:0008006" key="17">
    <source>
        <dbReference type="Google" id="ProtNLM"/>
    </source>
</evidence>
<dbReference type="InterPro" id="IPR038718">
    <property type="entry name" value="SNF2-like_sf"/>
</dbReference>
<sequence>MFFLPLITKNYTRHERCFPPNWRTRFPIFERTLRAHLPPCFLSNLFFPLLFLSFLRSPFLLPILLVMVFQTPPEPRILLAEEIMSIRLVLGSELPEADILQALAVAGNNPDRAINVLLDAQLWSSKNKRLTEKNVPRELQQDCKKTLLNLEESSTESGPEFSSTPNKAENRMEDRMKREEPVIESNKNPILVPDSEAAETKKDEAMDADQDKTTHDKKESSEESCDNFSMLATAHCSPHINARPITAIPPNSLRKPLPDRKIQVISMPDPVEMRAFPEESDWFLVGRSYVMGLSTARGLNKVAVDEIVYFNFPKVFDRRLHVGKWVSSKAAAATSEIVRFSTKRSGEADFTPEELESRKRSLNLKDDEHVQIEGLAKRRKGDTTYIEQGDDEQAISEASLNKLVGTAEMYNLQKILADAMGLGKTVMTIALILSNPSRAAPDDDNDDAEECNGLDRGVNNSSPVVKGGTLIVCPMALLGQWKVPFLYFVHYGGDKSEDLRELSKHHVVLTTYGVLASAYKSGSEKKSIFHNIRWYRVVLDEAHTIKCTKTRVAQSAFALTSHCRWCLTGTPLQLIQIPYENGDERGLRLIKAILRPLMLRRTKETKDKEGNRGNKQQCADLNNLAQRFLEISHGASPAPAYVEEVVEGIKRGEVSECPICLESASDDPVLTPCAHRMCRECLLASWRTPASGSCPICRRSLKSGDLITCPTENPFEVDIRKNWNESVKVKELVACLEKIRLSGTGEKSIVFSQWTSFLDLLEICFNREGVQFLRFDGKLSQKNREKVLKEFSENSGKEVLLMSLKAGGVGLNLTAASNVFLMLVAVGMLNNIQHGCVKKVRKAKENDPWWNPAVEEQAIMRIHRIGQKRQVKVRRFIVKDTVEDRMQQVQARKQRMIAGALTDEEVRCARIEELKMLFR</sequence>
<keyword evidence="7" id="KW-0862">Zinc</keyword>
<keyword evidence="16" id="KW-1185">Reference proteome</keyword>
<dbReference type="CDD" id="cd18008">
    <property type="entry name" value="DEXDc_SHPRH-like"/>
    <property type="match status" value="1"/>
</dbReference>
<dbReference type="EMBL" id="JBBWWR010000005">
    <property type="protein sequence ID" value="KAK8966679.1"/>
    <property type="molecule type" value="Genomic_DNA"/>
</dbReference>
<dbReference type="SMART" id="SM00184">
    <property type="entry name" value="RING"/>
    <property type="match status" value="1"/>
</dbReference>
<dbReference type="InterPro" id="IPR056450">
    <property type="entry name" value="UBA_RAD5A"/>
</dbReference>
<evidence type="ECO:0000313" key="16">
    <source>
        <dbReference type="Proteomes" id="UP001412067"/>
    </source>
</evidence>
<feature type="domain" description="Helicase ATP-binding" evidence="13">
    <location>
        <begin position="405"/>
        <end position="589"/>
    </location>
</feature>
<name>A0ABR2MST8_9ASPA</name>
<proteinExistence type="inferred from homology"/>
<evidence type="ECO:0000256" key="3">
    <source>
        <dbReference type="ARBA" id="ARBA00022741"/>
    </source>
</evidence>
<feature type="transmembrane region" description="Helical" evidence="11">
    <location>
        <begin position="809"/>
        <end position="829"/>
    </location>
</feature>
<keyword evidence="11" id="KW-0812">Transmembrane</keyword>
<dbReference type="PROSITE" id="PS51192">
    <property type="entry name" value="HELICASE_ATP_BIND_1"/>
    <property type="match status" value="1"/>
</dbReference>
<dbReference type="PANTHER" id="PTHR45626">
    <property type="entry name" value="TRANSCRIPTION TERMINATION FACTOR 2-RELATED"/>
    <property type="match status" value="1"/>
</dbReference>
<dbReference type="SMART" id="SM00487">
    <property type="entry name" value="DEXDc"/>
    <property type="match status" value="1"/>
</dbReference>
<dbReference type="Gene3D" id="3.40.50.300">
    <property type="entry name" value="P-loop containing nucleotide triphosphate hydrolases"/>
    <property type="match status" value="1"/>
</dbReference>
<comment type="similarity">
    <text evidence="1">Belongs to the SNF2/RAD54 helicase family. RAD16 subfamily.</text>
</comment>
<keyword evidence="11" id="KW-0472">Membrane</keyword>
<dbReference type="PROSITE" id="PS51194">
    <property type="entry name" value="HELICASE_CTER"/>
    <property type="match status" value="1"/>
</dbReference>
<dbReference type="InterPro" id="IPR049730">
    <property type="entry name" value="SNF2/RAD54-like_C"/>
</dbReference>
<dbReference type="Pfam" id="PF00271">
    <property type="entry name" value="Helicase_C"/>
    <property type="match status" value="1"/>
</dbReference>
<keyword evidence="11" id="KW-1133">Transmembrane helix</keyword>
<dbReference type="CDD" id="cd18793">
    <property type="entry name" value="SF2_C_SNF"/>
    <property type="match status" value="1"/>
</dbReference>
<evidence type="ECO:0000256" key="9">
    <source>
        <dbReference type="PROSITE-ProRule" id="PRU00175"/>
    </source>
</evidence>
<evidence type="ECO:0000256" key="4">
    <source>
        <dbReference type="ARBA" id="ARBA00022771"/>
    </source>
</evidence>
<reference evidence="15 16" key="1">
    <citation type="journal article" date="2022" name="Nat. Plants">
        <title>Genomes of leafy and leafless Platanthera orchids illuminate the evolution of mycoheterotrophy.</title>
        <authorList>
            <person name="Li M.H."/>
            <person name="Liu K.W."/>
            <person name="Li Z."/>
            <person name="Lu H.C."/>
            <person name="Ye Q.L."/>
            <person name="Zhang D."/>
            <person name="Wang J.Y."/>
            <person name="Li Y.F."/>
            <person name="Zhong Z.M."/>
            <person name="Liu X."/>
            <person name="Yu X."/>
            <person name="Liu D.K."/>
            <person name="Tu X.D."/>
            <person name="Liu B."/>
            <person name="Hao Y."/>
            <person name="Liao X.Y."/>
            <person name="Jiang Y.T."/>
            <person name="Sun W.H."/>
            <person name="Chen J."/>
            <person name="Chen Y.Q."/>
            <person name="Ai Y."/>
            <person name="Zhai J.W."/>
            <person name="Wu S.S."/>
            <person name="Zhou Z."/>
            <person name="Hsiao Y.Y."/>
            <person name="Wu W.L."/>
            <person name="Chen Y.Y."/>
            <person name="Lin Y.F."/>
            <person name="Hsu J.L."/>
            <person name="Li C.Y."/>
            <person name="Wang Z.W."/>
            <person name="Zhao X."/>
            <person name="Zhong W.Y."/>
            <person name="Ma X.K."/>
            <person name="Ma L."/>
            <person name="Huang J."/>
            <person name="Chen G.Z."/>
            <person name="Huang M.Z."/>
            <person name="Huang L."/>
            <person name="Peng D.H."/>
            <person name="Luo Y.B."/>
            <person name="Zou S.Q."/>
            <person name="Chen S.P."/>
            <person name="Lan S."/>
            <person name="Tsai W.C."/>
            <person name="Van de Peer Y."/>
            <person name="Liu Z.J."/>
        </authorList>
    </citation>
    <scope>NUCLEOTIDE SEQUENCE [LARGE SCALE GENOMIC DNA]</scope>
    <source>
        <strain evidence="15">Lor288</strain>
    </source>
</reference>
<dbReference type="Proteomes" id="UP001412067">
    <property type="component" value="Unassembled WGS sequence"/>
</dbReference>
<keyword evidence="3" id="KW-0547">Nucleotide-binding</keyword>
<gene>
    <name evidence="15" type="ORF">KSP40_PGU019099</name>
</gene>
<dbReference type="SUPFAM" id="SSF57850">
    <property type="entry name" value="RING/U-box"/>
    <property type="match status" value="1"/>
</dbReference>
<feature type="region of interest" description="Disordered" evidence="10">
    <location>
        <begin position="150"/>
        <end position="223"/>
    </location>
</feature>